<sequence>MGKVAVAVGAVAMLVAEPGEDAFPKLFHFCRQSRPSTADLGGVTDFLVAQAAQGMGPGAPRKYSADHYTPSPADLTFLSE</sequence>
<evidence type="ECO:0000313" key="2">
    <source>
        <dbReference type="Proteomes" id="UP000694554"/>
    </source>
</evidence>
<dbReference type="GeneTree" id="ENSGT00960000189031"/>
<accession>A0A8C9EBR2</accession>
<dbReference type="Proteomes" id="UP000694554">
    <property type="component" value="Chromosome 19"/>
</dbReference>
<reference evidence="1" key="1">
    <citation type="submission" date="2019-08" db="EMBL/GenBank/DDBJ databases">
        <title>Phocoena sinus (Vaquita) genome, mPhoSin1, primary haplotype.</title>
        <authorList>
            <person name="Morin P."/>
            <person name="Mountcastle J."/>
            <person name="Fungtammasan C."/>
            <person name="Rhie A."/>
            <person name="Rojas-Bracho L."/>
            <person name="Smith C.R."/>
            <person name="Taylor B.L."/>
            <person name="Gulland F.M.D."/>
            <person name="Musser W."/>
            <person name="Houck M."/>
            <person name="Haase B."/>
            <person name="Paez S."/>
            <person name="Howe K."/>
            <person name="Torrance J."/>
            <person name="Formenti G."/>
            <person name="Phillippy A."/>
            <person name="Ryder O."/>
            <person name="Jarvis E.D."/>
            <person name="Fedrigo O."/>
        </authorList>
    </citation>
    <scope>NUCLEOTIDE SEQUENCE [LARGE SCALE GENOMIC DNA]</scope>
</reference>
<name>A0A8C9EBR2_PHOSS</name>
<evidence type="ECO:0000313" key="1">
    <source>
        <dbReference type="Ensembl" id="ENSPSNP00000029622.1"/>
    </source>
</evidence>
<dbReference type="Ensembl" id="ENSPSNT00000033240.1">
    <property type="protein sequence ID" value="ENSPSNP00000029622.1"/>
    <property type="gene ID" value="ENSPSNG00000021426.1"/>
</dbReference>
<organism evidence="1 2">
    <name type="scientific">Phocoena sinus</name>
    <name type="common">Vaquita</name>
    <dbReference type="NCBI Taxonomy" id="42100"/>
    <lineage>
        <taxon>Eukaryota</taxon>
        <taxon>Metazoa</taxon>
        <taxon>Chordata</taxon>
        <taxon>Craniata</taxon>
        <taxon>Vertebrata</taxon>
        <taxon>Euteleostomi</taxon>
        <taxon>Mammalia</taxon>
        <taxon>Eutheria</taxon>
        <taxon>Laurasiatheria</taxon>
        <taxon>Artiodactyla</taxon>
        <taxon>Whippomorpha</taxon>
        <taxon>Cetacea</taxon>
        <taxon>Odontoceti</taxon>
        <taxon>Phocoenidae</taxon>
        <taxon>Phocoena</taxon>
    </lineage>
</organism>
<protein>
    <submittedName>
        <fullName evidence="1">Uncharacterized protein</fullName>
    </submittedName>
</protein>
<dbReference type="AlphaFoldDB" id="A0A8C9EBR2"/>
<reference evidence="1" key="3">
    <citation type="submission" date="2025-09" db="UniProtKB">
        <authorList>
            <consortium name="Ensembl"/>
        </authorList>
    </citation>
    <scope>IDENTIFICATION</scope>
</reference>
<reference evidence="1" key="2">
    <citation type="submission" date="2025-08" db="UniProtKB">
        <authorList>
            <consortium name="Ensembl"/>
        </authorList>
    </citation>
    <scope>IDENTIFICATION</scope>
</reference>
<proteinExistence type="predicted"/>
<keyword evidence="2" id="KW-1185">Reference proteome</keyword>